<protein>
    <submittedName>
        <fullName evidence="4">Acyl-CoA dehydrogenase family protein</fullName>
    </submittedName>
</protein>
<evidence type="ECO:0000256" key="1">
    <source>
        <dbReference type="ARBA" id="ARBA00022630"/>
    </source>
</evidence>
<dbReference type="RefSeq" id="WP_344002626.1">
    <property type="nucleotide sequence ID" value="NZ_BAAAMY010000001.1"/>
</dbReference>
<comment type="caution">
    <text evidence="4">The sequence shown here is derived from an EMBL/GenBank/DDBJ whole genome shotgun (WGS) entry which is preliminary data.</text>
</comment>
<feature type="domain" description="Acyl-CoA oxidase/dehydrogenase middle" evidence="3">
    <location>
        <begin position="142"/>
        <end position="210"/>
    </location>
</feature>
<evidence type="ECO:0000313" key="5">
    <source>
        <dbReference type="Proteomes" id="UP001501612"/>
    </source>
</evidence>
<dbReference type="Pfam" id="PF02770">
    <property type="entry name" value="Acyl-CoA_dh_M"/>
    <property type="match status" value="1"/>
</dbReference>
<name>A0ABP5A7P9_9ACTN</name>
<dbReference type="Gene3D" id="2.40.110.10">
    <property type="entry name" value="Butyryl-CoA Dehydrogenase, subunit A, domain 2"/>
    <property type="match status" value="1"/>
</dbReference>
<feature type="compositionally biased region" description="Low complexity" evidence="2">
    <location>
        <begin position="123"/>
        <end position="138"/>
    </location>
</feature>
<organism evidence="4 5">
    <name type="scientific">Nocardioides lentus</name>
    <dbReference type="NCBI Taxonomy" id="338077"/>
    <lineage>
        <taxon>Bacteria</taxon>
        <taxon>Bacillati</taxon>
        <taxon>Actinomycetota</taxon>
        <taxon>Actinomycetes</taxon>
        <taxon>Propionibacteriales</taxon>
        <taxon>Nocardioidaceae</taxon>
        <taxon>Nocardioides</taxon>
    </lineage>
</organism>
<dbReference type="SUPFAM" id="SSF56645">
    <property type="entry name" value="Acyl-CoA dehydrogenase NM domain-like"/>
    <property type="match status" value="1"/>
</dbReference>
<gene>
    <name evidence="4" type="ORF">GCM10009737_02710</name>
</gene>
<evidence type="ECO:0000313" key="4">
    <source>
        <dbReference type="EMBL" id="GAA1905349.1"/>
    </source>
</evidence>
<keyword evidence="5" id="KW-1185">Reference proteome</keyword>
<dbReference type="InterPro" id="IPR009100">
    <property type="entry name" value="AcylCoA_DH/oxidase_NM_dom_sf"/>
</dbReference>
<dbReference type="Proteomes" id="UP001501612">
    <property type="component" value="Unassembled WGS sequence"/>
</dbReference>
<proteinExistence type="predicted"/>
<accession>A0ABP5A7P9</accession>
<evidence type="ECO:0000259" key="3">
    <source>
        <dbReference type="Pfam" id="PF02770"/>
    </source>
</evidence>
<dbReference type="EMBL" id="BAAAMY010000001">
    <property type="protein sequence ID" value="GAA1905349.1"/>
    <property type="molecule type" value="Genomic_DNA"/>
</dbReference>
<keyword evidence="1" id="KW-0285">Flavoprotein</keyword>
<dbReference type="InterPro" id="IPR006091">
    <property type="entry name" value="Acyl-CoA_Oxase/DH_mid-dom"/>
</dbReference>
<dbReference type="SUPFAM" id="SSF47203">
    <property type="entry name" value="Acyl-CoA dehydrogenase C-terminal domain-like"/>
    <property type="match status" value="1"/>
</dbReference>
<reference evidence="5" key="1">
    <citation type="journal article" date="2019" name="Int. J. Syst. Evol. Microbiol.">
        <title>The Global Catalogue of Microorganisms (GCM) 10K type strain sequencing project: providing services to taxonomists for standard genome sequencing and annotation.</title>
        <authorList>
            <consortium name="The Broad Institute Genomics Platform"/>
            <consortium name="The Broad Institute Genome Sequencing Center for Infectious Disease"/>
            <person name="Wu L."/>
            <person name="Ma J."/>
        </authorList>
    </citation>
    <scope>NUCLEOTIDE SEQUENCE [LARGE SCALE GENOMIC DNA]</scope>
    <source>
        <strain evidence="5">JCM 14046</strain>
    </source>
</reference>
<feature type="region of interest" description="Disordered" evidence="2">
    <location>
        <begin position="119"/>
        <end position="138"/>
    </location>
</feature>
<evidence type="ECO:0000256" key="2">
    <source>
        <dbReference type="SAM" id="MobiDB-lite"/>
    </source>
</evidence>
<dbReference type="InterPro" id="IPR036250">
    <property type="entry name" value="AcylCo_DH-like_C"/>
</dbReference>
<sequence length="368" mass="37561">MPGTPDTPDRAVPAVRLGPAPVVAETEALTALAGAGVAGALEAAVVLGRDVPPPGVGRTLHRWEVLATLGAADLVVARTLEPHLDALAILDEAGLPGDPDRPDARWGVYAAEGPGARLEARPGATRADPGDATGATGPAAPAGWVLSGRKPWCSLAGAVDHALVTAWTDDEHRGLFAVDLRQDGVTVEDGTWAPSGLAEVRTTPVAFADVPARAVGAPGWYLRRPGFGWGGIGVAAVWHGGAVGVARRLHDQAQRREPDQLALMHLGAVDAALTASRLALGDSAAAIDAGTADGAAGTLLAARVREVVAGAAEEVLRRAAHALGPGPLSQEPEHARRVADLALYLRQHHAERDAAALGRLVAGPGSPW</sequence>
<dbReference type="InterPro" id="IPR046373">
    <property type="entry name" value="Acyl-CoA_Oxase/DH_mid-dom_sf"/>
</dbReference>